<protein>
    <submittedName>
        <fullName evidence="2">Uncharacterized protein</fullName>
    </submittedName>
</protein>
<reference evidence="3" key="1">
    <citation type="journal article" date="2019" name="Int. J. Syst. Evol. Microbiol.">
        <title>The Global Catalogue of Microorganisms (GCM) 10K type strain sequencing project: providing services to taxonomists for standard genome sequencing and annotation.</title>
        <authorList>
            <consortium name="The Broad Institute Genomics Platform"/>
            <consortium name="The Broad Institute Genome Sequencing Center for Infectious Disease"/>
            <person name="Wu L."/>
            <person name="Ma J."/>
        </authorList>
    </citation>
    <scope>NUCLEOTIDE SEQUENCE [LARGE SCALE GENOMIC DNA]</scope>
    <source>
        <strain evidence="3">JCM 15628</strain>
    </source>
</reference>
<feature type="region of interest" description="Disordered" evidence="1">
    <location>
        <begin position="1"/>
        <end position="72"/>
    </location>
</feature>
<evidence type="ECO:0000313" key="2">
    <source>
        <dbReference type="EMBL" id="GAA1994113.1"/>
    </source>
</evidence>
<dbReference type="RefSeq" id="WP_344067182.1">
    <property type="nucleotide sequence ID" value="NZ_BAAAPU010000012.1"/>
</dbReference>
<accession>A0ABP5ECA1</accession>
<dbReference type="EMBL" id="BAAAPU010000012">
    <property type="protein sequence ID" value="GAA1994113.1"/>
    <property type="molecule type" value="Genomic_DNA"/>
</dbReference>
<comment type="caution">
    <text evidence="2">The sequence shown here is derived from an EMBL/GenBank/DDBJ whole genome shotgun (WGS) entry which is preliminary data.</text>
</comment>
<feature type="compositionally biased region" description="Basic and acidic residues" evidence="1">
    <location>
        <begin position="1"/>
        <end position="11"/>
    </location>
</feature>
<feature type="compositionally biased region" description="Acidic residues" evidence="1">
    <location>
        <begin position="62"/>
        <end position="72"/>
    </location>
</feature>
<name>A0ABP5ECA1_9MICO</name>
<evidence type="ECO:0000313" key="3">
    <source>
        <dbReference type="Proteomes" id="UP001500013"/>
    </source>
</evidence>
<sequence length="72" mass="7745">MTAQHPGRDDVPEADLLEQQAPVDPPVLPDSEATADSPDPEPPTPADEADEADQLEQHEVVAGDDDDYPRES</sequence>
<keyword evidence="3" id="KW-1185">Reference proteome</keyword>
<dbReference type="Proteomes" id="UP001500013">
    <property type="component" value="Unassembled WGS sequence"/>
</dbReference>
<gene>
    <name evidence="2" type="ORF">GCM10009817_40500</name>
</gene>
<evidence type="ECO:0000256" key="1">
    <source>
        <dbReference type="SAM" id="MobiDB-lite"/>
    </source>
</evidence>
<proteinExistence type="predicted"/>
<organism evidence="2 3">
    <name type="scientific">Terrabacter lapilli</name>
    <dbReference type="NCBI Taxonomy" id="436231"/>
    <lineage>
        <taxon>Bacteria</taxon>
        <taxon>Bacillati</taxon>
        <taxon>Actinomycetota</taxon>
        <taxon>Actinomycetes</taxon>
        <taxon>Micrococcales</taxon>
        <taxon>Intrasporangiaceae</taxon>
        <taxon>Terrabacter</taxon>
    </lineage>
</organism>